<comment type="subcellular location">
    <subcellularLocation>
        <location evidence="1">Membrane</location>
        <topology evidence="1">Single-pass type I membrane protein</topology>
    </subcellularLocation>
</comment>
<evidence type="ECO:0000256" key="5">
    <source>
        <dbReference type="ARBA" id="ARBA00022729"/>
    </source>
</evidence>
<dbReference type="InterPro" id="IPR000719">
    <property type="entry name" value="Prot_kinase_dom"/>
</dbReference>
<dbReference type="InterPro" id="IPR001245">
    <property type="entry name" value="Ser-Thr/Tyr_kinase_cat_dom"/>
</dbReference>
<evidence type="ECO:0000259" key="15">
    <source>
        <dbReference type="PROSITE" id="PS50011"/>
    </source>
</evidence>
<dbReference type="EMBL" id="SDRB02011955">
    <property type="protein sequence ID" value="THF99408.1"/>
    <property type="molecule type" value="Genomic_DNA"/>
</dbReference>
<dbReference type="FunFam" id="1.10.510.10:FF:000590">
    <property type="entry name" value="PR5-like receptor kinase"/>
    <property type="match status" value="1"/>
</dbReference>
<dbReference type="Gene3D" id="3.30.200.20">
    <property type="entry name" value="Phosphorylase Kinase, domain 1"/>
    <property type="match status" value="1"/>
</dbReference>
<evidence type="ECO:0000256" key="2">
    <source>
        <dbReference type="ARBA" id="ARBA00022527"/>
    </source>
</evidence>
<evidence type="ECO:0000313" key="16">
    <source>
        <dbReference type="EMBL" id="THF99408.1"/>
    </source>
</evidence>
<keyword evidence="17" id="KW-1185">Reference proteome</keyword>
<keyword evidence="4 13" id="KW-0812">Transmembrane</keyword>
<evidence type="ECO:0000256" key="12">
    <source>
        <dbReference type="SAM" id="MobiDB-lite"/>
    </source>
</evidence>
<sequence>MGFPPFFLSLLSPILVIVHSTWQDDKYQHGCPQSFNCGKLGPIKFPFSNGTYPGCGLCTVNCSEPVPIIYLGWTHQPYEVKEFLNDEAVNTEVYSFSNCTGYTVYYTDPNQHTPTPANISPDCVVIQLPMLPSIRNQNVSDLFSLLAYEFTIGLHVSKECYECHHNGGQCPSPGLGEFHCIKDEGSKRNLEVEVAIGVSAAGIVIAIVLFCCIWRYSSGRSMIFWKKANETHQNVEAILKNCGALAPKRYSYSCVRKMTNSFKEKIGHGGVYKGKLKNGNPIAVKFLNESKGNGEKFINEVTSISRTSHISIVNLMGFCFEGHKRALIYGFMPNGSLEKFINDESTSTKQQLGWETLYQIAIGIARGLEYLHCGCYTRILHFDTKPHNILLDEDFCPKTSDFGLAKLCPKKESIISMLGTRGTIGYIAPEVFSRNFGGVSHKSDVYSYGMMILEMVGGRKNVDCGVDYTSEKYFPNWIYKPLELEQEIGQHRIMNEEENERVRKMTIVGLWSIQTDPSRWPMMSRVVDMLEGSLESLQIPTRPFLSYTPRAPVDASTTDNLSSLLRESL</sequence>
<feature type="domain" description="Protein kinase" evidence="15">
    <location>
        <begin position="260"/>
        <end position="569"/>
    </location>
</feature>
<name>A0A4S4DA52_CAMSN</name>
<keyword evidence="7" id="KW-0418">Kinase</keyword>
<evidence type="ECO:0000256" key="9">
    <source>
        <dbReference type="ARBA" id="ARBA00022989"/>
    </source>
</evidence>
<evidence type="ECO:0000256" key="11">
    <source>
        <dbReference type="ARBA" id="ARBA00023180"/>
    </source>
</evidence>
<keyword evidence="8" id="KW-0067">ATP-binding</keyword>
<protein>
    <recommendedName>
        <fullName evidence="15">Protein kinase domain-containing protein</fullName>
    </recommendedName>
</protein>
<evidence type="ECO:0000256" key="7">
    <source>
        <dbReference type="ARBA" id="ARBA00022777"/>
    </source>
</evidence>
<dbReference type="Gene3D" id="1.10.510.10">
    <property type="entry name" value="Transferase(Phosphotransferase) domain 1"/>
    <property type="match status" value="1"/>
</dbReference>
<keyword evidence="2" id="KW-0723">Serine/threonine-protein kinase</keyword>
<dbReference type="SUPFAM" id="SSF56112">
    <property type="entry name" value="Protein kinase-like (PK-like)"/>
    <property type="match status" value="1"/>
</dbReference>
<reference evidence="16 17" key="1">
    <citation type="journal article" date="2018" name="Proc. Natl. Acad. Sci. U.S.A.">
        <title>Draft genome sequence of Camellia sinensis var. sinensis provides insights into the evolution of the tea genome and tea quality.</title>
        <authorList>
            <person name="Wei C."/>
            <person name="Yang H."/>
            <person name="Wang S."/>
            <person name="Zhao J."/>
            <person name="Liu C."/>
            <person name="Gao L."/>
            <person name="Xia E."/>
            <person name="Lu Y."/>
            <person name="Tai Y."/>
            <person name="She G."/>
            <person name="Sun J."/>
            <person name="Cao H."/>
            <person name="Tong W."/>
            <person name="Gao Q."/>
            <person name="Li Y."/>
            <person name="Deng W."/>
            <person name="Jiang X."/>
            <person name="Wang W."/>
            <person name="Chen Q."/>
            <person name="Zhang S."/>
            <person name="Li H."/>
            <person name="Wu J."/>
            <person name="Wang P."/>
            <person name="Li P."/>
            <person name="Shi C."/>
            <person name="Zheng F."/>
            <person name="Jian J."/>
            <person name="Huang B."/>
            <person name="Shan D."/>
            <person name="Shi M."/>
            <person name="Fang C."/>
            <person name="Yue Y."/>
            <person name="Li F."/>
            <person name="Li D."/>
            <person name="Wei S."/>
            <person name="Han B."/>
            <person name="Jiang C."/>
            <person name="Yin Y."/>
            <person name="Xia T."/>
            <person name="Zhang Z."/>
            <person name="Bennetzen J.L."/>
            <person name="Zhao S."/>
            <person name="Wan X."/>
        </authorList>
    </citation>
    <scope>NUCLEOTIDE SEQUENCE [LARGE SCALE GENOMIC DNA]</scope>
    <source>
        <strain evidence="17">cv. Shuchazao</strain>
        <tissue evidence="16">Leaf</tissue>
    </source>
</reference>
<accession>A0A4S4DA52</accession>
<feature type="chain" id="PRO_5020418345" description="Protein kinase domain-containing protein" evidence="14">
    <location>
        <begin position="24"/>
        <end position="569"/>
    </location>
</feature>
<keyword evidence="11" id="KW-0325">Glycoprotein</keyword>
<keyword evidence="3" id="KW-0808">Transferase</keyword>
<feature type="region of interest" description="Disordered" evidence="12">
    <location>
        <begin position="548"/>
        <end position="569"/>
    </location>
</feature>
<keyword evidence="10 13" id="KW-0472">Membrane</keyword>
<feature type="compositionally biased region" description="Polar residues" evidence="12">
    <location>
        <begin position="555"/>
        <end position="569"/>
    </location>
</feature>
<keyword evidence="6" id="KW-0547">Nucleotide-binding</keyword>
<dbReference type="PROSITE" id="PS50011">
    <property type="entry name" value="PROTEIN_KINASE_DOM"/>
    <property type="match status" value="1"/>
</dbReference>
<organism evidence="16 17">
    <name type="scientific">Camellia sinensis var. sinensis</name>
    <name type="common">China tea</name>
    <dbReference type="NCBI Taxonomy" id="542762"/>
    <lineage>
        <taxon>Eukaryota</taxon>
        <taxon>Viridiplantae</taxon>
        <taxon>Streptophyta</taxon>
        <taxon>Embryophyta</taxon>
        <taxon>Tracheophyta</taxon>
        <taxon>Spermatophyta</taxon>
        <taxon>Magnoliopsida</taxon>
        <taxon>eudicotyledons</taxon>
        <taxon>Gunneridae</taxon>
        <taxon>Pentapetalae</taxon>
        <taxon>asterids</taxon>
        <taxon>Ericales</taxon>
        <taxon>Theaceae</taxon>
        <taxon>Camellia</taxon>
    </lineage>
</organism>
<proteinExistence type="predicted"/>
<dbReference type="AlphaFoldDB" id="A0A4S4DA52"/>
<dbReference type="PANTHER" id="PTHR27009">
    <property type="entry name" value="RUST RESISTANCE KINASE LR10-RELATED"/>
    <property type="match status" value="1"/>
</dbReference>
<evidence type="ECO:0000256" key="3">
    <source>
        <dbReference type="ARBA" id="ARBA00022679"/>
    </source>
</evidence>
<evidence type="ECO:0000256" key="6">
    <source>
        <dbReference type="ARBA" id="ARBA00022741"/>
    </source>
</evidence>
<dbReference type="Pfam" id="PF07714">
    <property type="entry name" value="PK_Tyr_Ser-Thr"/>
    <property type="match status" value="1"/>
</dbReference>
<evidence type="ECO:0000256" key="10">
    <source>
        <dbReference type="ARBA" id="ARBA00023136"/>
    </source>
</evidence>
<evidence type="ECO:0000313" key="17">
    <source>
        <dbReference type="Proteomes" id="UP000306102"/>
    </source>
</evidence>
<feature type="transmembrane region" description="Helical" evidence="13">
    <location>
        <begin position="194"/>
        <end position="217"/>
    </location>
</feature>
<evidence type="ECO:0000256" key="14">
    <source>
        <dbReference type="SAM" id="SignalP"/>
    </source>
</evidence>
<dbReference type="GO" id="GO:0016020">
    <property type="term" value="C:membrane"/>
    <property type="evidence" value="ECO:0007669"/>
    <property type="project" value="UniProtKB-SubCell"/>
</dbReference>
<evidence type="ECO:0000256" key="4">
    <source>
        <dbReference type="ARBA" id="ARBA00022692"/>
    </source>
</evidence>
<evidence type="ECO:0000256" key="8">
    <source>
        <dbReference type="ARBA" id="ARBA00022840"/>
    </source>
</evidence>
<dbReference type="InterPro" id="IPR011009">
    <property type="entry name" value="Kinase-like_dom_sf"/>
</dbReference>
<dbReference type="InterPro" id="IPR045874">
    <property type="entry name" value="LRK10/LRL21-25-like"/>
</dbReference>
<feature type="signal peptide" evidence="14">
    <location>
        <begin position="1"/>
        <end position="23"/>
    </location>
</feature>
<evidence type="ECO:0000256" key="1">
    <source>
        <dbReference type="ARBA" id="ARBA00004479"/>
    </source>
</evidence>
<keyword evidence="5 14" id="KW-0732">Signal</keyword>
<evidence type="ECO:0000256" key="13">
    <source>
        <dbReference type="SAM" id="Phobius"/>
    </source>
</evidence>
<dbReference type="GO" id="GO:0004674">
    <property type="term" value="F:protein serine/threonine kinase activity"/>
    <property type="evidence" value="ECO:0007669"/>
    <property type="project" value="UniProtKB-KW"/>
</dbReference>
<dbReference type="GO" id="GO:0005524">
    <property type="term" value="F:ATP binding"/>
    <property type="evidence" value="ECO:0007669"/>
    <property type="project" value="UniProtKB-KW"/>
</dbReference>
<keyword evidence="9 13" id="KW-1133">Transmembrane helix</keyword>
<comment type="caution">
    <text evidence="16">The sequence shown here is derived from an EMBL/GenBank/DDBJ whole genome shotgun (WGS) entry which is preliminary data.</text>
</comment>
<dbReference type="Proteomes" id="UP000306102">
    <property type="component" value="Unassembled WGS sequence"/>
</dbReference>
<gene>
    <name evidence="16" type="ORF">TEA_016431</name>
</gene>